<sequence>MKSRGSKHLKFDGMVFLFAVLGVALVLGYYSNNKYSMESSEYMSNNLSDMPDHSSQQTTQSQPSAGGLVSNHNNDSLPDNVKAAGGNVFSTAYDNVSGISSGQQVPENCVKRENIDPNSLLPGSSDGSYDLSNLPSASQNPNMLSITGSNLIGGVSQVLRNANLQVRSEPANPRVDVGPWQNTTIEPDLSRISFELGNSCGTGQ</sequence>
<dbReference type="InterPro" id="IPR055730">
    <property type="entry name" value="P11_C"/>
</dbReference>
<protein>
    <recommendedName>
        <fullName evidence="3">Minor capsid protein P11 C-terminal conserved region domain-containing protein</fullName>
    </recommendedName>
</protein>
<reference evidence="4" key="1">
    <citation type="journal article" date="2019" name="Philos. Trans. R. Soc. Lond., B, Biol. Sci.">
        <title>Targeted metagenomic recovery of four divergent viruses reveals shared and distinctive characteristics of giant viruses of marine eukaryotes.</title>
        <authorList>
            <person name="Needham D.M."/>
            <person name="Poirier C."/>
            <person name="Hehenberger E."/>
            <person name="Jimenez V."/>
            <person name="Swalwell J.E."/>
            <person name="Santoro A.E."/>
            <person name="Worden A.Z."/>
        </authorList>
    </citation>
    <scope>NUCLEOTIDE SEQUENCE</scope>
    <source>
        <strain evidence="4">OPacV-421</strain>
    </source>
</reference>
<organism evidence="4">
    <name type="scientific">Megaviridae environmental sample</name>
    <dbReference type="NCBI Taxonomy" id="1737588"/>
    <lineage>
        <taxon>Viruses</taxon>
        <taxon>Varidnaviria</taxon>
        <taxon>Bamfordvirae</taxon>
        <taxon>Nucleocytoviricota</taxon>
        <taxon>Megaviricetes</taxon>
        <taxon>Imitervirales</taxon>
        <taxon>Mimiviridae</taxon>
        <taxon>environmental samples</taxon>
    </lineage>
</organism>
<keyword evidence="2" id="KW-1133">Transmembrane helix</keyword>
<feature type="transmembrane region" description="Helical" evidence="2">
    <location>
        <begin position="12"/>
        <end position="30"/>
    </location>
</feature>
<feature type="region of interest" description="Disordered" evidence="1">
    <location>
        <begin position="46"/>
        <end position="83"/>
    </location>
</feature>
<feature type="compositionally biased region" description="Low complexity" evidence="1">
    <location>
        <begin position="54"/>
        <end position="64"/>
    </location>
</feature>
<dbReference type="EMBL" id="MN448294">
    <property type="protein sequence ID" value="QFG74842.1"/>
    <property type="molecule type" value="Genomic_DNA"/>
</dbReference>
<evidence type="ECO:0000256" key="1">
    <source>
        <dbReference type="SAM" id="MobiDB-lite"/>
    </source>
</evidence>
<keyword evidence="2" id="KW-0812">Transmembrane</keyword>
<proteinExistence type="predicted"/>
<accession>A0A5J6VL42</accession>
<evidence type="ECO:0000256" key="2">
    <source>
        <dbReference type="SAM" id="Phobius"/>
    </source>
</evidence>
<dbReference type="Pfam" id="PF23983">
    <property type="entry name" value="P11_C"/>
    <property type="match status" value="1"/>
</dbReference>
<evidence type="ECO:0000259" key="3">
    <source>
        <dbReference type="Pfam" id="PF23983"/>
    </source>
</evidence>
<name>A0A5J6VL42_9VIRU</name>
<feature type="domain" description="Minor capsid protein P11 C-terminal conserved region" evidence="3">
    <location>
        <begin position="115"/>
        <end position="194"/>
    </location>
</feature>
<evidence type="ECO:0000313" key="4">
    <source>
        <dbReference type="EMBL" id="QFG74842.1"/>
    </source>
</evidence>
<keyword evidence="2" id="KW-0472">Membrane</keyword>